<dbReference type="AlphaFoldDB" id="A0A383B316"/>
<gene>
    <name evidence="1" type="ORF">METZ01_LOCUS467044</name>
</gene>
<sequence>VQEDILDESEEIIGEKPVPQNLYHKLKRCLIFN</sequence>
<evidence type="ECO:0000313" key="1">
    <source>
        <dbReference type="EMBL" id="SVE14190.1"/>
    </source>
</evidence>
<protein>
    <submittedName>
        <fullName evidence="1">Uncharacterized protein</fullName>
    </submittedName>
</protein>
<accession>A0A383B316</accession>
<feature type="non-terminal residue" evidence="1">
    <location>
        <position position="1"/>
    </location>
</feature>
<dbReference type="EMBL" id="UINC01196949">
    <property type="protein sequence ID" value="SVE14190.1"/>
    <property type="molecule type" value="Genomic_DNA"/>
</dbReference>
<proteinExistence type="predicted"/>
<feature type="non-terminal residue" evidence="1">
    <location>
        <position position="33"/>
    </location>
</feature>
<reference evidence="1" key="1">
    <citation type="submission" date="2018-05" db="EMBL/GenBank/DDBJ databases">
        <authorList>
            <person name="Lanie J.A."/>
            <person name="Ng W.-L."/>
            <person name="Kazmierczak K.M."/>
            <person name="Andrzejewski T.M."/>
            <person name="Davidsen T.M."/>
            <person name="Wayne K.J."/>
            <person name="Tettelin H."/>
            <person name="Glass J.I."/>
            <person name="Rusch D."/>
            <person name="Podicherti R."/>
            <person name="Tsui H.-C.T."/>
            <person name="Winkler M.E."/>
        </authorList>
    </citation>
    <scope>NUCLEOTIDE SEQUENCE</scope>
</reference>
<name>A0A383B316_9ZZZZ</name>
<organism evidence="1">
    <name type="scientific">marine metagenome</name>
    <dbReference type="NCBI Taxonomy" id="408172"/>
    <lineage>
        <taxon>unclassified sequences</taxon>
        <taxon>metagenomes</taxon>
        <taxon>ecological metagenomes</taxon>
    </lineage>
</organism>